<dbReference type="GO" id="GO:0030544">
    <property type="term" value="F:Hsp70 protein binding"/>
    <property type="evidence" value="ECO:0007669"/>
    <property type="project" value="InterPro"/>
</dbReference>
<dbReference type="InterPro" id="IPR018253">
    <property type="entry name" value="DnaJ_domain_CS"/>
</dbReference>
<proteinExistence type="predicted"/>
<name>A0A024GS03_9STRA</name>
<dbReference type="Gene3D" id="1.10.287.110">
    <property type="entry name" value="DnaJ domain"/>
    <property type="match status" value="1"/>
</dbReference>
<dbReference type="PROSITE" id="PS50076">
    <property type="entry name" value="DNAJ_2"/>
    <property type="match status" value="1"/>
</dbReference>
<feature type="domain" description="J" evidence="3">
    <location>
        <begin position="1"/>
        <end position="60"/>
    </location>
</feature>
<dbReference type="InterPro" id="IPR001623">
    <property type="entry name" value="DnaJ_domain"/>
</dbReference>
<dbReference type="PROSITE" id="PS00636">
    <property type="entry name" value="DNAJ_1"/>
    <property type="match status" value="1"/>
</dbReference>
<sequence>MLSNEYNDSVLKRYRKLAIQYHPDKNPSDKEKAEENFKVVGEAYNVLSNKDTRSIYDIYGKEGLNDGAEPMTKESALRIFKEFFRFGKEMDPEAPELGNGIRRAAGGVVYAPMKGLVYGGKSVLSGVVMSSAAIIFGASAIVANVAFGVKEMGEAGINTARRRKDLALKKDRVEQQIDGKDEISRYEPSFLGGLKKATIGAVTAPVAALVNGGSVLIASGIVAGGYVVGGFAGAASNVASGIQEVKAANKFERRKKAQRKLQSSETSVNQPASE</sequence>
<keyword evidence="2" id="KW-0472">Membrane</keyword>
<evidence type="ECO:0000259" key="3">
    <source>
        <dbReference type="PROSITE" id="PS50076"/>
    </source>
</evidence>
<dbReference type="OrthoDB" id="10250354at2759"/>
<dbReference type="Proteomes" id="UP000053237">
    <property type="component" value="Unassembled WGS sequence"/>
</dbReference>
<accession>A0A024GS03</accession>
<reference evidence="4 5" key="1">
    <citation type="submission" date="2012-05" db="EMBL/GenBank/DDBJ databases">
        <title>Recombination and specialization in a pathogen metapopulation.</title>
        <authorList>
            <person name="Gardiner A."/>
            <person name="Kemen E."/>
            <person name="Schultz-Larsen T."/>
            <person name="MacLean D."/>
            <person name="Van Oosterhout C."/>
            <person name="Jones J.D.G."/>
        </authorList>
    </citation>
    <scope>NUCLEOTIDE SEQUENCE [LARGE SCALE GENOMIC DNA]</scope>
    <source>
        <strain evidence="4 5">Ac Nc2</strain>
    </source>
</reference>
<dbReference type="GO" id="GO:0051082">
    <property type="term" value="F:unfolded protein binding"/>
    <property type="evidence" value="ECO:0007669"/>
    <property type="project" value="InterPro"/>
</dbReference>
<feature type="region of interest" description="Disordered" evidence="1">
    <location>
        <begin position="253"/>
        <end position="274"/>
    </location>
</feature>
<evidence type="ECO:0000313" key="5">
    <source>
        <dbReference type="Proteomes" id="UP000053237"/>
    </source>
</evidence>
<evidence type="ECO:0000256" key="2">
    <source>
        <dbReference type="SAM" id="Phobius"/>
    </source>
</evidence>
<dbReference type="CDD" id="cd06257">
    <property type="entry name" value="DnaJ"/>
    <property type="match status" value="1"/>
</dbReference>
<keyword evidence="5" id="KW-1185">Reference proteome</keyword>
<protein>
    <recommendedName>
        <fullName evidence="3">J domain-containing protein</fullName>
    </recommendedName>
</protein>
<dbReference type="PANTHER" id="PTHR45168:SF1">
    <property type="entry name" value="DNAJ HOMOLOG SUBFAMILY B MEMBER 2"/>
    <property type="match status" value="1"/>
</dbReference>
<dbReference type="InterPro" id="IPR036869">
    <property type="entry name" value="J_dom_sf"/>
</dbReference>
<gene>
    <name evidence="4" type="ORF">BN9_110770</name>
</gene>
<feature type="compositionally biased region" description="Polar residues" evidence="1">
    <location>
        <begin position="260"/>
        <end position="274"/>
    </location>
</feature>
<comment type="caution">
    <text evidence="4">The sequence shown here is derived from an EMBL/GenBank/DDBJ whole genome shotgun (WGS) entry which is preliminary data.</text>
</comment>
<keyword evidence="2" id="KW-1133">Transmembrane helix</keyword>
<evidence type="ECO:0000256" key="1">
    <source>
        <dbReference type="SAM" id="MobiDB-lite"/>
    </source>
</evidence>
<dbReference type="EMBL" id="CAIX01000330">
    <property type="protein sequence ID" value="CCI49702.1"/>
    <property type="molecule type" value="Genomic_DNA"/>
</dbReference>
<evidence type="ECO:0000313" key="4">
    <source>
        <dbReference type="EMBL" id="CCI49702.1"/>
    </source>
</evidence>
<dbReference type="STRING" id="65357.A0A024GS03"/>
<dbReference type="SMART" id="SM00271">
    <property type="entry name" value="DnaJ"/>
    <property type="match status" value="1"/>
</dbReference>
<dbReference type="InterPro" id="IPR043183">
    <property type="entry name" value="DNJB2/6-like"/>
</dbReference>
<keyword evidence="2" id="KW-0812">Transmembrane</keyword>
<dbReference type="SUPFAM" id="SSF46565">
    <property type="entry name" value="Chaperone J-domain"/>
    <property type="match status" value="1"/>
</dbReference>
<dbReference type="AlphaFoldDB" id="A0A024GS03"/>
<feature type="transmembrane region" description="Helical" evidence="2">
    <location>
        <begin position="123"/>
        <end position="147"/>
    </location>
</feature>
<dbReference type="InParanoid" id="A0A024GS03"/>
<organism evidence="4 5">
    <name type="scientific">Albugo candida</name>
    <dbReference type="NCBI Taxonomy" id="65357"/>
    <lineage>
        <taxon>Eukaryota</taxon>
        <taxon>Sar</taxon>
        <taxon>Stramenopiles</taxon>
        <taxon>Oomycota</taxon>
        <taxon>Peronosporomycetes</taxon>
        <taxon>Albuginales</taxon>
        <taxon>Albuginaceae</taxon>
        <taxon>Albugo</taxon>
    </lineage>
</organism>
<dbReference type="Pfam" id="PF00226">
    <property type="entry name" value="DnaJ"/>
    <property type="match status" value="1"/>
</dbReference>
<dbReference type="PRINTS" id="PR00625">
    <property type="entry name" value="JDOMAIN"/>
</dbReference>
<dbReference type="PANTHER" id="PTHR45168">
    <property type="entry name" value="DNAJ HOMOLOG SUBFAMILY B MEMBER 2"/>
    <property type="match status" value="1"/>
</dbReference>